<dbReference type="Pfam" id="PF00017">
    <property type="entry name" value="SH2"/>
    <property type="match status" value="1"/>
</dbReference>
<evidence type="ECO:0000259" key="4">
    <source>
        <dbReference type="PROSITE" id="PS01179"/>
    </source>
</evidence>
<dbReference type="InterPro" id="IPR051235">
    <property type="entry name" value="CEP152/SHC-Transforming"/>
</dbReference>
<dbReference type="Gene3D" id="2.30.29.30">
    <property type="entry name" value="Pleckstrin-homology domain (PH domain)/Phosphotyrosine-binding domain (PTB)"/>
    <property type="match status" value="1"/>
</dbReference>
<feature type="domain" description="SH2" evidence="5">
    <location>
        <begin position="513"/>
        <end position="604"/>
    </location>
</feature>
<dbReference type="GO" id="GO:0030971">
    <property type="term" value="F:receptor tyrosine kinase binding"/>
    <property type="evidence" value="ECO:0007669"/>
    <property type="project" value="TreeGrafter"/>
</dbReference>
<evidence type="ECO:0000259" key="5">
    <source>
        <dbReference type="PROSITE" id="PS50001"/>
    </source>
</evidence>
<evidence type="ECO:0000256" key="2">
    <source>
        <dbReference type="PROSITE-ProRule" id="PRU00191"/>
    </source>
</evidence>
<dbReference type="SUPFAM" id="SSF55550">
    <property type="entry name" value="SH2 domain"/>
    <property type="match status" value="1"/>
</dbReference>
<feature type="domain" description="PID" evidence="4">
    <location>
        <begin position="156"/>
        <end position="316"/>
    </location>
</feature>
<feature type="region of interest" description="Disordered" evidence="3">
    <location>
        <begin position="1"/>
        <end position="118"/>
    </location>
</feature>
<dbReference type="PROSITE" id="PS01179">
    <property type="entry name" value="PID"/>
    <property type="match status" value="1"/>
</dbReference>
<dbReference type="InterPro" id="IPR006019">
    <property type="entry name" value="PID_Shc-like"/>
</dbReference>
<evidence type="ECO:0000256" key="3">
    <source>
        <dbReference type="SAM" id="MobiDB-lite"/>
    </source>
</evidence>
<evidence type="ECO:0000313" key="6">
    <source>
        <dbReference type="Ensembl" id="ENSEBUP00000008713.1"/>
    </source>
</evidence>
<reference evidence="6" key="2">
    <citation type="submission" date="2025-09" db="UniProtKB">
        <authorList>
            <consortium name="Ensembl"/>
        </authorList>
    </citation>
    <scope>IDENTIFICATION</scope>
</reference>
<sequence>MLQRPKYSRFRNDSVTSVDEHWGVMEPPLLPCPEGEGELEQQQPALGVPCPTQMMEAPAGGEITEQERNYSEDAATTAPSATDIAKQEPPPPQLPINGQSQSEPFQDASGIPGNDGAHDETVAMLLRGAEACPVFEDDWQPRGSANWPHPVENIQGGGITYLVKYLGSVEVLQSMRSLDFNTRTQVTREAITRVCDTICGTQPLHTKKKPPCKVLLGVLGHTSLRFSGRSATLLISLSSVSLSAFESKQIIASHHMQSVSFASGGDVDMADFVAYVAKDRQNQRACHVLECGERIAQQVIGTIGQAFELRFRYFIQGSQVSTTRERAADPENHQWGVEEQSDHKRCYYNAVPGKDPPLGGMKDIRSVGLELSHNLAGLHLLDIPEVGGSPVHGSGVGFVAWDRPTIPSDNGSEAQADKQERGRLLPSNHFYVNTDVLVSQDGGEAGMTGPSNHRPSAEDSISACSPTHDSFDMKPFGDAIGGEASRGEAMRGTGQGLQADLHCQMVDLQREVWYHGDIGRKEAESLLRREGDFLVRASSSGRGQFVLTGLQCGQPRHILLVNPEGVVRTKGMAFDNINHLINYHHDNRLPIVSGGSELCLIWPIQRRKGLS</sequence>
<dbReference type="InterPro" id="IPR000980">
    <property type="entry name" value="SH2"/>
</dbReference>
<name>A0A8C4Q1S5_EPTBU</name>
<dbReference type="GeneTree" id="ENSGT00950000182870"/>
<dbReference type="AlphaFoldDB" id="A0A8C4Q1S5"/>
<evidence type="ECO:0000256" key="1">
    <source>
        <dbReference type="ARBA" id="ARBA00022999"/>
    </source>
</evidence>
<dbReference type="InterPro" id="IPR006020">
    <property type="entry name" value="PTB/PI_dom"/>
</dbReference>
<keyword evidence="1 2" id="KW-0727">SH2 domain</keyword>
<dbReference type="Proteomes" id="UP000694388">
    <property type="component" value="Unplaced"/>
</dbReference>
<dbReference type="SUPFAM" id="SSF50729">
    <property type="entry name" value="PH domain-like"/>
    <property type="match status" value="1"/>
</dbReference>
<dbReference type="PRINTS" id="PR00629">
    <property type="entry name" value="SHCPIDOMAIN"/>
</dbReference>
<dbReference type="OMA" id="VNAPCAN"/>
<dbReference type="GO" id="GO:0035556">
    <property type="term" value="P:intracellular signal transduction"/>
    <property type="evidence" value="ECO:0007669"/>
    <property type="project" value="InterPro"/>
</dbReference>
<dbReference type="Gene3D" id="3.30.505.10">
    <property type="entry name" value="SH2 domain"/>
    <property type="match status" value="1"/>
</dbReference>
<dbReference type="GO" id="GO:0005886">
    <property type="term" value="C:plasma membrane"/>
    <property type="evidence" value="ECO:0007669"/>
    <property type="project" value="TreeGrafter"/>
</dbReference>
<feature type="region of interest" description="Disordered" evidence="3">
    <location>
        <begin position="444"/>
        <end position="464"/>
    </location>
</feature>
<proteinExistence type="predicted"/>
<dbReference type="SMART" id="SM00462">
    <property type="entry name" value="PTB"/>
    <property type="match status" value="1"/>
</dbReference>
<dbReference type="InterPro" id="IPR011993">
    <property type="entry name" value="PH-like_dom_sf"/>
</dbReference>
<organism evidence="6 7">
    <name type="scientific">Eptatretus burgeri</name>
    <name type="common">Inshore hagfish</name>
    <dbReference type="NCBI Taxonomy" id="7764"/>
    <lineage>
        <taxon>Eukaryota</taxon>
        <taxon>Metazoa</taxon>
        <taxon>Chordata</taxon>
        <taxon>Craniata</taxon>
        <taxon>Vertebrata</taxon>
        <taxon>Cyclostomata</taxon>
        <taxon>Myxini</taxon>
        <taxon>Myxiniformes</taxon>
        <taxon>Myxinidae</taxon>
        <taxon>Eptatretinae</taxon>
        <taxon>Eptatretus</taxon>
    </lineage>
</organism>
<dbReference type="CDD" id="cd09925">
    <property type="entry name" value="SH2_SHC"/>
    <property type="match status" value="1"/>
</dbReference>
<dbReference type="InterPro" id="IPR036860">
    <property type="entry name" value="SH2_dom_sf"/>
</dbReference>
<evidence type="ECO:0000313" key="7">
    <source>
        <dbReference type="Proteomes" id="UP000694388"/>
    </source>
</evidence>
<dbReference type="SMART" id="SM00252">
    <property type="entry name" value="SH2"/>
    <property type="match status" value="1"/>
</dbReference>
<dbReference type="PROSITE" id="PS50001">
    <property type="entry name" value="SH2"/>
    <property type="match status" value="1"/>
</dbReference>
<dbReference type="Ensembl" id="ENSEBUT00000009222.1">
    <property type="protein sequence ID" value="ENSEBUP00000008713.1"/>
    <property type="gene ID" value="ENSEBUG00000005626.1"/>
</dbReference>
<dbReference type="InterPro" id="IPR035676">
    <property type="entry name" value="SHC_SH2"/>
</dbReference>
<dbReference type="Pfam" id="PF00640">
    <property type="entry name" value="PID"/>
    <property type="match status" value="1"/>
</dbReference>
<dbReference type="FunFam" id="2.30.29.30:FF:000377">
    <property type="entry name" value="Shc transforming protein"/>
    <property type="match status" value="1"/>
</dbReference>
<keyword evidence="7" id="KW-1185">Reference proteome</keyword>
<dbReference type="CDD" id="cd01209">
    <property type="entry name" value="PTB_Shc"/>
    <property type="match status" value="1"/>
</dbReference>
<dbReference type="PANTHER" id="PTHR10337:SF11">
    <property type="entry name" value="DSHC PROTEIN"/>
    <property type="match status" value="1"/>
</dbReference>
<dbReference type="PRINTS" id="PR00401">
    <property type="entry name" value="SH2DOMAIN"/>
</dbReference>
<protein>
    <submittedName>
        <fullName evidence="6">SHC (Src homology 2 domain containing) transforming protein 2</fullName>
    </submittedName>
</protein>
<reference evidence="6" key="1">
    <citation type="submission" date="2025-08" db="UniProtKB">
        <authorList>
            <consortium name="Ensembl"/>
        </authorList>
    </citation>
    <scope>IDENTIFICATION</scope>
</reference>
<accession>A0A8C4Q1S5</accession>
<dbReference type="PANTHER" id="PTHR10337">
    <property type="entry name" value="SHC TRANSFORMING PROTEIN"/>
    <property type="match status" value="1"/>
</dbReference>
<dbReference type="GO" id="GO:0007169">
    <property type="term" value="P:cell surface receptor protein tyrosine kinase signaling pathway"/>
    <property type="evidence" value="ECO:0007669"/>
    <property type="project" value="TreeGrafter"/>
</dbReference>